<comment type="caution">
    <text evidence="12">The sequence shown here is derived from an EMBL/GenBank/DDBJ whole genome shotgun (WGS) entry which is preliminary data.</text>
</comment>
<evidence type="ECO:0000256" key="8">
    <source>
        <dbReference type="ARBA" id="ARBA00023242"/>
    </source>
</evidence>
<dbReference type="GO" id="GO:0005737">
    <property type="term" value="C:cytoplasm"/>
    <property type="evidence" value="ECO:0007669"/>
    <property type="project" value="UniProtKB-SubCell"/>
</dbReference>
<dbReference type="Proteomes" id="UP000823561">
    <property type="component" value="Chromosome 6"/>
</dbReference>
<sequence>MEIVADIIEFRVPSENNKTLFVWDILPDNSEAYVYEAIWNVFSAFGALYLVKVCPNAALAKPGFYAMVKFYSAAQASKAQSSTDKTCLFQRSPVTVRLSTRVNSAFQLNAKPLSHARCQELANHYLGFNGWSTHILTMKDFSSCSRPGTGIDGLPEGGSGSQESFLKYGCMVEVTFPQHGTSCRGIGVTEEPLDGDERLEEVLWKRGKLQKWARDKAVVNAFEKVLLVVLGNGKVAVECKIDPDEILPNDEVEGIIKVNDIPWSEAAAALSNPSLSSRLKTAALSWEPQPEVESCTCVVLNLRDSALHTPGLEPANSSTSDREASALTIEPIAQATGSHASSTLEASRSEVYQHSTSTAKLAGIRYTHPPNLTPDPGHATNVTCVVLIKRFSRAHARTRTREQQHLGSGGERANN</sequence>
<dbReference type="SUPFAM" id="SSF54768">
    <property type="entry name" value="dsRNA-binding domain-like"/>
    <property type="match status" value="1"/>
</dbReference>
<evidence type="ECO:0000256" key="3">
    <source>
        <dbReference type="ARBA" id="ARBA00011738"/>
    </source>
</evidence>
<evidence type="ECO:0000313" key="12">
    <source>
        <dbReference type="EMBL" id="KAG5279591.1"/>
    </source>
</evidence>
<evidence type="ECO:0000256" key="9">
    <source>
        <dbReference type="PROSITE-ProRule" id="PRU00176"/>
    </source>
</evidence>
<evidence type="ECO:0000259" key="11">
    <source>
        <dbReference type="PROSITE" id="PS50102"/>
    </source>
</evidence>
<dbReference type="InterPro" id="IPR000504">
    <property type="entry name" value="RRM_dom"/>
</dbReference>
<gene>
    <name evidence="12" type="ORF">AALO_G00079440</name>
</gene>
<proteinExistence type="predicted"/>
<keyword evidence="6 9" id="KW-0694">RNA-binding</keyword>
<evidence type="ECO:0000256" key="5">
    <source>
        <dbReference type="ARBA" id="ARBA00022490"/>
    </source>
</evidence>
<keyword evidence="8" id="KW-0539">Nucleus</keyword>
<dbReference type="Gene3D" id="3.30.70.330">
    <property type="match status" value="1"/>
</dbReference>
<dbReference type="PROSITE" id="PS50102">
    <property type="entry name" value="RRM"/>
    <property type="match status" value="1"/>
</dbReference>
<dbReference type="InterPro" id="IPR057652">
    <property type="entry name" value="DSRM_RDM1"/>
</dbReference>
<comment type="subunit">
    <text evidence="3">Homodimer.</text>
</comment>
<organism evidence="12 13">
    <name type="scientific">Alosa alosa</name>
    <name type="common">allis shad</name>
    <dbReference type="NCBI Taxonomy" id="278164"/>
    <lineage>
        <taxon>Eukaryota</taxon>
        <taxon>Metazoa</taxon>
        <taxon>Chordata</taxon>
        <taxon>Craniata</taxon>
        <taxon>Vertebrata</taxon>
        <taxon>Euteleostomi</taxon>
        <taxon>Actinopterygii</taxon>
        <taxon>Neopterygii</taxon>
        <taxon>Teleostei</taxon>
        <taxon>Clupei</taxon>
        <taxon>Clupeiformes</taxon>
        <taxon>Clupeoidei</taxon>
        <taxon>Clupeidae</taxon>
        <taxon>Alosa</taxon>
    </lineage>
</organism>
<evidence type="ECO:0000256" key="4">
    <source>
        <dbReference type="ARBA" id="ARBA00013723"/>
    </source>
</evidence>
<evidence type="ECO:0000256" key="1">
    <source>
        <dbReference type="ARBA" id="ARBA00004496"/>
    </source>
</evidence>
<dbReference type="CDD" id="cd12364">
    <property type="entry name" value="RRM_RDM1"/>
    <property type="match status" value="1"/>
</dbReference>
<keyword evidence="7" id="KW-0238">DNA-binding</keyword>
<keyword evidence="5" id="KW-0963">Cytoplasm</keyword>
<evidence type="ECO:0000256" key="7">
    <source>
        <dbReference type="ARBA" id="ARBA00023125"/>
    </source>
</evidence>
<dbReference type="PANTHER" id="PTHR31164:SF1">
    <property type="entry name" value="RAD52 MOTIF-CONTAINING PROTEIN 1"/>
    <property type="match status" value="1"/>
</dbReference>
<dbReference type="GO" id="GO:0003723">
    <property type="term" value="F:RNA binding"/>
    <property type="evidence" value="ECO:0007669"/>
    <property type="project" value="UniProtKB-UniRule"/>
</dbReference>
<protein>
    <recommendedName>
        <fullName evidence="4">RAD52 motif-containing protein 1</fullName>
    </recommendedName>
</protein>
<accession>A0AAV6H1F5</accession>
<feature type="region of interest" description="Disordered" evidence="10">
    <location>
        <begin position="395"/>
        <end position="415"/>
    </location>
</feature>
<reference evidence="12" key="1">
    <citation type="submission" date="2020-10" db="EMBL/GenBank/DDBJ databases">
        <title>Chromosome-scale genome assembly of the Allis shad, Alosa alosa.</title>
        <authorList>
            <person name="Margot Z."/>
            <person name="Christophe K."/>
            <person name="Cabau C."/>
            <person name="Louis A."/>
            <person name="Berthelot C."/>
            <person name="Parey E."/>
            <person name="Roest Crollius H."/>
            <person name="Montfort J."/>
            <person name="Robinson-Rechavi M."/>
            <person name="Bucao C."/>
            <person name="Bouchez O."/>
            <person name="Gislard M."/>
            <person name="Lluch J."/>
            <person name="Milhes M."/>
            <person name="Lampietro C."/>
            <person name="Lopez Roques C."/>
            <person name="Donnadieu C."/>
            <person name="Braasch I."/>
            <person name="Desvignes T."/>
            <person name="Postlethwait J."/>
            <person name="Bobe J."/>
            <person name="Guiguen Y."/>
        </authorList>
    </citation>
    <scope>NUCLEOTIDE SEQUENCE</scope>
    <source>
        <strain evidence="12">M-15738</strain>
        <tissue evidence="12">Blood</tissue>
    </source>
</reference>
<dbReference type="GO" id="GO:0005730">
    <property type="term" value="C:nucleolus"/>
    <property type="evidence" value="ECO:0007669"/>
    <property type="project" value="UniProtKB-SubCell"/>
</dbReference>
<dbReference type="InterPro" id="IPR040224">
    <property type="entry name" value="RDM1"/>
</dbReference>
<dbReference type="InterPro" id="IPR012677">
    <property type="entry name" value="Nucleotide-bd_a/b_plait_sf"/>
</dbReference>
<keyword evidence="13" id="KW-1185">Reference proteome</keyword>
<name>A0AAV6H1F5_9TELE</name>
<dbReference type="InterPro" id="IPR035979">
    <property type="entry name" value="RBD_domain_sf"/>
</dbReference>
<evidence type="ECO:0000256" key="10">
    <source>
        <dbReference type="SAM" id="MobiDB-lite"/>
    </source>
</evidence>
<dbReference type="GO" id="GO:0003677">
    <property type="term" value="F:DNA binding"/>
    <property type="evidence" value="ECO:0007669"/>
    <property type="project" value="UniProtKB-KW"/>
</dbReference>
<comment type="subcellular location">
    <subcellularLocation>
        <location evidence="1">Cytoplasm</location>
    </subcellularLocation>
    <subcellularLocation>
        <location evidence="2">Nucleus</location>
        <location evidence="2">Nucleolus</location>
    </subcellularLocation>
</comment>
<feature type="domain" description="RRM" evidence="11">
    <location>
        <begin position="18"/>
        <end position="101"/>
    </location>
</feature>
<evidence type="ECO:0000256" key="6">
    <source>
        <dbReference type="ARBA" id="ARBA00022884"/>
    </source>
</evidence>
<dbReference type="AlphaFoldDB" id="A0AAV6H1F5"/>
<dbReference type="Pfam" id="PF25517">
    <property type="entry name" value="DSRM_RDM1"/>
    <property type="match status" value="1"/>
</dbReference>
<dbReference type="InterPro" id="IPR034200">
    <property type="entry name" value="RDM1_RRM"/>
</dbReference>
<evidence type="ECO:0000256" key="2">
    <source>
        <dbReference type="ARBA" id="ARBA00004604"/>
    </source>
</evidence>
<evidence type="ECO:0000313" key="13">
    <source>
        <dbReference type="Proteomes" id="UP000823561"/>
    </source>
</evidence>
<dbReference type="EMBL" id="JADWDJ010000006">
    <property type="protein sequence ID" value="KAG5279591.1"/>
    <property type="molecule type" value="Genomic_DNA"/>
</dbReference>
<dbReference type="PANTHER" id="PTHR31164">
    <property type="entry name" value="RAD52 MOTIF-CONTAINING PROTEIN 1"/>
    <property type="match status" value="1"/>
</dbReference>
<dbReference type="SUPFAM" id="SSF54928">
    <property type="entry name" value="RNA-binding domain, RBD"/>
    <property type="match status" value="1"/>
</dbReference>